<dbReference type="OrthoDB" id="689242at2759"/>
<sequence>MDWWEKAVLPPVKRAWVAVAAAAASRAKPGTGIEKLEDDVQTCEYEDVQVMWEMLRTEMEISSQRPKRRRAPLAKAFVWFDRPAAPPPAHGGLCTEPRGGRPEKREVRRRRPLRRPLPPQVNHHHRRRRRRLPSCIDALSLSIGS</sequence>
<feature type="region of interest" description="Disordered" evidence="1">
    <location>
        <begin position="86"/>
        <end position="130"/>
    </location>
</feature>
<reference evidence="2" key="1">
    <citation type="submission" date="2020-02" db="EMBL/GenBank/DDBJ databases">
        <authorList>
            <person name="Scholz U."/>
            <person name="Mascher M."/>
            <person name="Fiebig A."/>
        </authorList>
    </citation>
    <scope>NUCLEOTIDE SEQUENCE</scope>
</reference>
<dbReference type="PANTHER" id="PTHR33181:SF19">
    <property type="entry name" value="OS04G0658200 PROTEIN"/>
    <property type="match status" value="1"/>
</dbReference>
<evidence type="ECO:0000256" key="1">
    <source>
        <dbReference type="SAM" id="MobiDB-lite"/>
    </source>
</evidence>
<dbReference type="PANTHER" id="PTHR33181">
    <property type="entry name" value="OS01G0778500 PROTEIN"/>
    <property type="match status" value="1"/>
</dbReference>
<name>A0A7I8LH25_SPIIN</name>
<gene>
    <name evidence="2" type="ORF">SI8410_16020017</name>
</gene>
<accession>A0A7I8LH25</accession>
<dbReference type="Proteomes" id="UP000663760">
    <property type="component" value="Chromosome 16"/>
</dbReference>
<organism evidence="2 3">
    <name type="scientific">Spirodela intermedia</name>
    <name type="common">Intermediate duckweed</name>
    <dbReference type="NCBI Taxonomy" id="51605"/>
    <lineage>
        <taxon>Eukaryota</taxon>
        <taxon>Viridiplantae</taxon>
        <taxon>Streptophyta</taxon>
        <taxon>Embryophyta</taxon>
        <taxon>Tracheophyta</taxon>
        <taxon>Spermatophyta</taxon>
        <taxon>Magnoliopsida</taxon>
        <taxon>Liliopsida</taxon>
        <taxon>Araceae</taxon>
        <taxon>Lemnoideae</taxon>
        <taxon>Spirodela</taxon>
    </lineage>
</organism>
<proteinExistence type="predicted"/>
<evidence type="ECO:0000313" key="3">
    <source>
        <dbReference type="Proteomes" id="UP000663760"/>
    </source>
</evidence>
<evidence type="ECO:0000313" key="2">
    <source>
        <dbReference type="EMBL" id="CAA7409339.1"/>
    </source>
</evidence>
<protein>
    <submittedName>
        <fullName evidence="2">Uncharacterized protein</fullName>
    </submittedName>
</protein>
<dbReference type="AlphaFoldDB" id="A0A7I8LH25"/>
<keyword evidence="3" id="KW-1185">Reference proteome</keyword>
<dbReference type="EMBL" id="LR746279">
    <property type="protein sequence ID" value="CAA7409339.1"/>
    <property type="molecule type" value="Genomic_DNA"/>
</dbReference>